<accession>A0A8X8AVD0</accession>
<keyword evidence="3" id="KW-1185">Reference proteome</keyword>
<dbReference type="OrthoDB" id="66620at2759"/>
<evidence type="ECO:0000256" key="1">
    <source>
        <dbReference type="ARBA" id="ARBA00022448"/>
    </source>
</evidence>
<dbReference type="AlphaFoldDB" id="A0A8X8AVD0"/>
<reference evidence="2 3" key="1">
    <citation type="submission" date="2020-02" db="EMBL/GenBank/DDBJ databases">
        <authorList>
            <person name="Ma Q."/>
            <person name="Huang Y."/>
            <person name="Song X."/>
            <person name="Pei D."/>
        </authorList>
    </citation>
    <scope>NUCLEOTIDE SEQUENCE [LARGE SCALE GENOMIC DNA]</scope>
    <source>
        <strain evidence="2">Sxm20200214</strain>
        <tissue evidence="2">Leaf</tissue>
    </source>
</reference>
<evidence type="ECO:0000313" key="2">
    <source>
        <dbReference type="EMBL" id="KAG2312652.1"/>
    </source>
</evidence>
<comment type="caution">
    <text evidence="2">The sequence shown here is derived from an EMBL/GenBank/DDBJ whole genome shotgun (WGS) entry which is preliminary data.</text>
</comment>
<name>A0A8X8AVD0_BRACI</name>
<keyword evidence="1" id="KW-0813">Transport</keyword>
<protein>
    <submittedName>
        <fullName evidence="2">Uncharacterized protein</fullName>
    </submittedName>
</protein>
<sequence>MLDVTTLSMESQMSVHFTQLFTNSSIYRRNQELIKELIAPPPGSKDLYFQTKYSQPSLTPTKACVLKQYWSNWRYSQDNVIWFLTKMLLSCWFDFWQIGTEIEGARPE</sequence>
<gene>
    <name evidence="2" type="ORF">Bca52824_024209</name>
</gene>
<dbReference type="EMBL" id="JAAMPC010000005">
    <property type="protein sequence ID" value="KAG2312652.1"/>
    <property type="molecule type" value="Genomic_DNA"/>
</dbReference>
<dbReference type="PANTHER" id="PTHR19241">
    <property type="entry name" value="ATP-BINDING CASSETTE TRANSPORTER"/>
    <property type="match status" value="1"/>
</dbReference>
<dbReference type="Proteomes" id="UP000886595">
    <property type="component" value="Unassembled WGS sequence"/>
</dbReference>
<evidence type="ECO:0000313" key="3">
    <source>
        <dbReference type="Proteomes" id="UP000886595"/>
    </source>
</evidence>
<proteinExistence type="predicted"/>
<organism evidence="2 3">
    <name type="scientific">Brassica carinata</name>
    <name type="common">Ethiopian mustard</name>
    <name type="synonym">Abyssinian cabbage</name>
    <dbReference type="NCBI Taxonomy" id="52824"/>
    <lineage>
        <taxon>Eukaryota</taxon>
        <taxon>Viridiplantae</taxon>
        <taxon>Streptophyta</taxon>
        <taxon>Embryophyta</taxon>
        <taxon>Tracheophyta</taxon>
        <taxon>Spermatophyta</taxon>
        <taxon>Magnoliopsida</taxon>
        <taxon>eudicotyledons</taxon>
        <taxon>Gunneridae</taxon>
        <taxon>Pentapetalae</taxon>
        <taxon>rosids</taxon>
        <taxon>malvids</taxon>
        <taxon>Brassicales</taxon>
        <taxon>Brassicaceae</taxon>
        <taxon>Brassiceae</taxon>
        <taxon>Brassica</taxon>
    </lineage>
</organism>